<feature type="compositionally biased region" description="Basic residues" evidence="10">
    <location>
        <begin position="489"/>
        <end position="504"/>
    </location>
</feature>
<evidence type="ECO:0000313" key="12">
    <source>
        <dbReference type="Proteomes" id="UP001318040"/>
    </source>
</evidence>
<dbReference type="AlphaFoldDB" id="A0AAJ7UD08"/>
<dbReference type="CTD" id="30811"/>
<dbReference type="GO" id="GO:0005737">
    <property type="term" value="C:cytoplasm"/>
    <property type="evidence" value="ECO:0007669"/>
    <property type="project" value="TreeGrafter"/>
</dbReference>
<feature type="domain" description="Protein kinase" evidence="11">
    <location>
        <begin position="31"/>
        <end position="295"/>
    </location>
</feature>
<evidence type="ECO:0000256" key="4">
    <source>
        <dbReference type="ARBA" id="ARBA00022741"/>
    </source>
</evidence>
<evidence type="ECO:0000256" key="9">
    <source>
        <dbReference type="PROSITE-ProRule" id="PRU10141"/>
    </source>
</evidence>
<feature type="region of interest" description="Disordered" evidence="10">
    <location>
        <begin position="460"/>
        <end position="514"/>
    </location>
</feature>
<feature type="binding site" evidence="9">
    <location>
        <position position="60"/>
    </location>
    <ligand>
        <name>ATP</name>
        <dbReference type="ChEBI" id="CHEBI:30616"/>
    </ligand>
</feature>
<feature type="compositionally biased region" description="Basic and acidic residues" evidence="10">
    <location>
        <begin position="398"/>
        <end position="429"/>
    </location>
</feature>
<evidence type="ECO:0000256" key="3">
    <source>
        <dbReference type="ARBA" id="ARBA00022679"/>
    </source>
</evidence>
<feature type="non-terminal residue" evidence="13">
    <location>
        <position position="1"/>
    </location>
</feature>
<dbReference type="EC" id="2.7.11.1" evidence="1"/>
<name>A0AAJ7UD08_PETMA</name>
<feature type="region of interest" description="Disordered" evidence="10">
    <location>
        <begin position="359"/>
        <end position="445"/>
    </location>
</feature>
<dbReference type="SUPFAM" id="SSF56112">
    <property type="entry name" value="Protein kinase-like (PK-like)"/>
    <property type="match status" value="1"/>
</dbReference>
<evidence type="ECO:0000256" key="1">
    <source>
        <dbReference type="ARBA" id="ARBA00012513"/>
    </source>
</evidence>
<evidence type="ECO:0000256" key="5">
    <source>
        <dbReference type="ARBA" id="ARBA00022777"/>
    </source>
</evidence>
<comment type="catalytic activity">
    <reaction evidence="7">
        <text>L-threonyl-[protein] + ATP = O-phospho-L-threonyl-[protein] + ADP + H(+)</text>
        <dbReference type="Rhea" id="RHEA:46608"/>
        <dbReference type="Rhea" id="RHEA-COMP:11060"/>
        <dbReference type="Rhea" id="RHEA-COMP:11605"/>
        <dbReference type="ChEBI" id="CHEBI:15378"/>
        <dbReference type="ChEBI" id="CHEBI:30013"/>
        <dbReference type="ChEBI" id="CHEBI:30616"/>
        <dbReference type="ChEBI" id="CHEBI:61977"/>
        <dbReference type="ChEBI" id="CHEBI:456216"/>
        <dbReference type="EC" id="2.7.11.1"/>
    </reaction>
</comment>
<evidence type="ECO:0000256" key="10">
    <source>
        <dbReference type="SAM" id="MobiDB-lite"/>
    </source>
</evidence>
<gene>
    <name evidence="13" type="primary">LOC116955523</name>
</gene>
<dbReference type="InterPro" id="IPR008271">
    <property type="entry name" value="Ser/Thr_kinase_AS"/>
</dbReference>
<evidence type="ECO:0000256" key="6">
    <source>
        <dbReference type="ARBA" id="ARBA00022840"/>
    </source>
</evidence>
<dbReference type="PROSITE" id="PS00107">
    <property type="entry name" value="PROTEIN_KINASE_ATP"/>
    <property type="match status" value="1"/>
</dbReference>
<feature type="compositionally biased region" description="Basic and acidic residues" evidence="10">
    <location>
        <begin position="505"/>
        <end position="514"/>
    </location>
</feature>
<keyword evidence="12" id="KW-1185">Reference proteome</keyword>
<proteinExistence type="predicted"/>
<evidence type="ECO:0000256" key="7">
    <source>
        <dbReference type="ARBA" id="ARBA00047899"/>
    </source>
</evidence>
<dbReference type="PROSITE" id="PS50011">
    <property type="entry name" value="PROTEIN_KINASE_DOM"/>
    <property type="match status" value="1"/>
</dbReference>
<keyword evidence="2" id="KW-0723">Serine/threonine-protein kinase</keyword>
<dbReference type="InterPro" id="IPR017441">
    <property type="entry name" value="Protein_kinase_ATP_BS"/>
</dbReference>
<keyword evidence="4 9" id="KW-0547">Nucleotide-binding</keyword>
<evidence type="ECO:0000313" key="13">
    <source>
        <dbReference type="RefSeq" id="XP_032832547.1"/>
    </source>
</evidence>
<dbReference type="Gene3D" id="1.10.510.10">
    <property type="entry name" value="Transferase(Phosphotransferase) domain 1"/>
    <property type="match status" value="1"/>
</dbReference>
<evidence type="ECO:0000256" key="8">
    <source>
        <dbReference type="ARBA" id="ARBA00048679"/>
    </source>
</evidence>
<dbReference type="Proteomes" id="UP001318040">
    <property type="component" value="Chromosome 60"/>
</dbReference>
<reference evidence="13" key="1">
    <citation type="submission" date="2025-08" db="UniProtKB">
        <authorList>
            <consortium name="RefSeq"/>
        </authorList>
    </citation>
    <scope>IDENTIFICATION</scope>
    <source>
        <tissue evidence="13">Sperm</tissue>
    </source>
</reference>
<dbReference type="GO" id="GO:0004674">
    <property type="term" value="F:protein serine/threonine kinase activity"/>
    <property type="evidence" value="ECO:0007669"/>
    <property type="project" value="UniProtKB-KW"/>
</dbReference>
<keyword evidence="6 9" id="KW-0067">ATP-binding</keyword>
<dbReference type="PANTHER" id="PTHR24346">
    <property type="entry name" value="MAP/MICROTUBULE AFFINITY-REGULATING KINASE"/>
    <property type="match status" value="1"/>
</dbReference>
<keyword evidence="3" id="KW-0808">Transferase</keyword>
<dbReference type="SMART" id="SM00220">
    <property type="entry name" value="S_TKc"/>
    <property type="match status" value="1"/>
</dbReference>
<dbReference type="FunFam" id="1.10.510.10:FF:000571">
    <property type="entry name" value="Maternal embryonic leucine zipper kinase"/>
    <property type="match status" value="1"/>
</dbReference>
<organism evidence="12 13">
    <name type="scientific">Petromyzon marinus</name>
    <name type="common">Sea lamprey</name>
    <dbReference type="NCBI Taxonomy" id="7757"/>
    <lineage>
        <taxon>Eukaryota</taxon>
        <taxon>Metazoa</taxon>
        <taxon>Chordata</taxon>
        <taxon>Craniata</taxon>
        <taxon>Vertebrata</taxon>
        <taxon>Cyclostomata</taxon>
        <taxon>Hyperoartia</taxon>
        <taxon>Petromyzontiformes</taxon>
        <taxon>Petromyzontidae</taxon>
        <taxon>Petromyzon</taxon>
    </lineage>
</organism>
<evidence type="ECO:0000259" key="11">
    <source>
        <dbReference type="PROSITE" id="PS50011"/>
    </source>
</evidence>
<dbReference type="PROSITE" id="PS00108">
    <property type="entry name" value="PROTEIN_KINASE_ST"/>
    <property type="match status" value="1"/>
</dbReference>
<protein>
    <recommendedName>
        <fullName evidence="1">non-specific serine/threonine protein kinase</fullName>
        <ecNumber evidence="1">2.7.11.1</ecNumber>
    </recommendedName>
</protein>
<dbReference type="InterPro" id="IPR000719">
    <property type="entry name" value="Prot_kinase_dom"/>
</dbReference>
<dbReference type="RefSeq" id="XP_032832547.1">
    <property type="nucleotide sequence ID" value="XM_032976656.1"/>
</dbReference>
<feature type="compositionally biased region" description="Gly residues" evidence="10">
    <location>
        <begin position="433"/>
        <end position="442"/>
    </location>
</feature>
<dbReference type="GO" id="GO:0005524">
    <property type="term" value="F:ATP binding"/>
    <property type="evidence" value="ECO:0007669"/>
    <property type="project" value="UniProtKB-UniRule"/>
</dbReference>
<dbReference type="Pfam" id="PF00069">
    <property type="entry name" value="Pkinase"/>
    <property type="match status" value="1"/>
</dbReference>
<evidence type="ECO:0000256" key="2">
    <source>
        <dbReference type="ARBA" id="ARBA00022527"/>
    </source>
</evidence>
<dbReference type="PANTHER" id="PTHR24346:SF79">
    <property type="entry name" value="PROTEIN KINASE DOMAIN-CONTAINING PROTEIN"/>
    <property type="match status" value="1"/>
</dbReference>
<accession>A0AAJ7UD08</accession>
<dbReference type="InterPro" id="IPR011009">
    <property type="entry name" value="Kinase-like_dom_sf"/>
</dbReference>
<sequence>TTAAGTTAAATTAAGAPSPHLYSHTKRVGQYLLGRVLGEGAFAKVREAVHYPTGEKVAIKVLDKARVRGDPYLSRAVRREAAVQRRAGAHAGLCRLLHALDSPGALYLVLELCARGDLGSRVATDGALGEPRARGYARQLLAAAAHLHARGVVHRDLKIENMLLDEDDNIKIIDFGLSNELATCGGGGPCEGALLLTQCGSPAYAAPEILSQRPYGTPADVWSLGVSLFVMLTGTLPFTVEPFNIRALLTKILTDGMSPIPAHLSADAVRFTKSLLNPDPALRPSAREALTDAWLHQDTPPPQSPPSRPEPLDAHVLRIMADSMGVWPAEVAAAVSANQSGALLTTYFLLCQRERRRARTEKTVNKTVFDGDPVDPGGPSQPIAERPRAPSSQSGGRNEIRTEHLVAVDADRGDRENPLPHPDRGEQGAEIRGSGGGGGGEIRGIPAGIVAAPVIYRRMPTTKAPERQPLNRQRRLTRATQPPGDLSRGRRRREPRRGRRRRSRGRWDEAVEADVDIRVGDHNEAAAAAAAADDDDAA</sequence>
<dbReference type="GO" id="GO:0035556">
    <property type="term" value="P:intracellular signal transduction"/>
    <property type="evidence" value="ECO:0007669"/>
    <property type="project" value="TreeGrafter"/>
</dbReference>
<dbReference type="KEGG" id="pmrn:116955523"/>
<keyword evidence="5" id="KW-0418">Kinase</keyword>
<comment type="catalytic activity">
    <reaction evidence="8">
        <text>L-seryl-[protein] + ATP = O-phospho-L-seryl-[protein] + ADP + H(+)</text>
        <dbReference type="Rhea" id="RHEA:17989"/>
        <dbReference type="Rhea" id="RHEA-COMP:9863"/>
        <dbReference type="Rhea" id="RHEA-COMP:11604"/>
        <dbReference type="ChEBI" id="CHEBI:15378"/>
        <dbReference type="ChEBI" id="CHEBI:29999"/>
        <dbReference type="ChEBI" id="CHEBI:30616"/>
        <dbReference type="ChEBI" id="CHEBI:83421"/>
        <dbReference type="ChEBI" id="CHEBI:456216"/>
        <dbReference type="EC" id="2.7.11.1"/>
    </reaction>
</comment>